<evidence type="ECO:0000256" key="5">
    <source>
        <dbReference type="ARBA" id="ARBA00022664"/>
    </source>
</evidence>
<dbReference type="Pfam" id="PF08648">
    <property type="entry name" value="SNRNP27"/>
    <property type="match status" value="1"/>
</dbReference>
<reference evidence="10 11" key="1">
    <citation type="journal article" date="2011" name="Science">
        <title>Comparative functional genomics of the fission yeasts.</title>
        <authorList>
            <person name="Rhind N."/>
            <person name="Chen Z."/>
            <person name="Yassour M."/>
            <person name="Thompson D.A."/>
            <person name="Haas B.J."/>
            <person name="Habib N."/>
            <person name="Wapinski I."/>
            <person name="Roy S."/>
            <person name="Lin M.F."/>
            <person name="Heiman D.I."/>
            <person name="Young S.K."/>
            <person name="Furuya K."/>
            <person name="Guo Y."/>
            <person name="Pidoux A."/>
            <person name="Chen H.M."/>
            <person name="Robbertse B."/>
            <person name="Goldberg J.M."/>
            <person name="Aoki K."/>
            <person name="Bayne E.H."/>
            <person name="Berlin A.M."/>
            <person name="Desjardins C.A."/>
            <person name="Dobbs E."/>
            <person name="Dukaj L."/>
            <person name="Fan L."/>
            <person name="FitzGerald M.G."/>
            <person name="French C."/>
            <person name="Gujja S."/>
            <person name="Hansen K."/>
            <person name="Keifenheim D."/>
            <person name="Levin J.Z."/>
            <person name="Mosher R.A."/>
            <person name="Mueller C.A."/>
            <person name="Pfiffner J."/>
            <person name="Priest M."/>
            <person name="Russ C."/>
            <person name="Smialowska A."/>
            <person name="Swoboda P."/>
            <person name="Sykes S.M."/>
            <person name="Vaughn M."/>
            <person name="Vengrova S."/>
            <person name="Yoder R."/>
            <person name="Zeng Q."/>
            <person name="Allshire R."/>
            <person name="Baulcombe D."/>
            <person name="Birren B.W."/>
            <person name="Brown W."/>
            <person name="Ekwall K."/>
            <person name="Kellis M."/>
            <person name="Leatherwood J."/>
            <person name="Levin H."/>
            <person name="Margalit H."/>
            <person name="Martienssen R."/>
            <person name="Nieduszynski C.A."/>
            <person name="Spatafora J.W."/>
            <person name="Friedman N."/>
            <person name="Dalgaard J.Z."/>
            <person name="Baumann P."/>
            <person name="Niki H."/>
            <person name="Regev A."/>
            <person name="Nusbaum C."/>
        </authorList>
    </citation>
    <scope>NUCLEOTIDE SEQUENCE [LARGE SCALE GENOMIC DNA]</scope>
    <source>
        <strain evidence="11">OY26 / ATCC MYA-4695 / CBS 11777 / NBRC 106824 / NRRL Y48691</strain>
    </source>
</reference>
<keyword evidence="7" id="KW-0539">Nucleus</keyword>
<dbReference type="InterPro" id="IPR013957">
    <property type="entry name" value="SNRNP27"/>
</dbReference>
<dbReference type="Proteomes" id="UP000015464">
    <property type="component" value="Unassembled WGS sequence"/>
</dbReference>
<gene>
    <name evidence="10" type="ORF">SPOG_02526</name>
</gene>
<evidence type="ECO:0000256" key="7">
    <source>
        <dbReference type="ARBA" id="ARBA00023242"/>
    </source>
</evidence>
<dbReference type="GO" id="GO:0008380">
    <property type="term" value="P:RNA splicing"/>
    <property type="evidence" value="ECO:0007669"/>
    <property type="project" value="UniProtKB-KW"/>
</dbReference>
<protein>
    <submittedName>
        <fullName evidence="10">U4/U6 X U5 tri-snRNP complex subunit</fullName>
    </submittedName>
</protein>
<evidence type="ECO:0000256" key="1">
    <source>
        <dbReference type="ARBA" id="ARBA00003632"/>
    </source>
</evidence>
<evidence type="ECO:0000256" key="8">
    <source>
        <dbReference type="SAM" id="MobiDB-lite"/>
    </source>
</evidence>
<dbReference type="PANTHER" id="PTHR31077">
    <property type="entry name" value="U4/U6.U5 SMALL NUCLEAR RIBONUCLEOPROTEIN 27 KDA PROTEIN"/>
    <property type="match status" value="1"/>
</dbReference>
<dbReference type="EMBL" id="KE546991">
    <property type="protein sequence ID" value="EPY51353.1"/>
    <property type="molecule type" value="Genomic_DNA"/>
</dbReference>
<keyword evidence="6" id="KW-0508">mRNA splicing</keyword>
<feature type="compositionally biased region" description="Basic and acidic residues" evidence="8">
    <location>
        <begin position="113"/>
        <end position="132"/>
    </location>
</feature>
<accession>S9VUA6</accession>
<keyword evidence="11" id="KW-1185">Reference proteome</keyword>
<organism evidence="10 11">
    <name type="scientific">Schizosaccharomyces cryophilus (strain OY26 / ATCC MYA-4695 / CBS 11777 / NBRC 106824 / NRRL Y48691)</name>
    <name type="common">Fission yeast</name>
    <dbReference type="NCBI Taxonomy" id="653667"/>
    <lineage>
        <taxon>Eukaryota</taxon>
        <taxon>Fungi</taxon>
        <taxon>Dikarya</taxon>
        <taxon>Ascomycota</taxon>
        <taxon>Taphrinomycotina</taxon>
        <taxon>Schizosaccharomycetes</taxon>
        <taxon>Schizosaccharomycetales</taxon>
        <taxon>Schizosaccharomycetaceae</taxon>
        <taxon>Schizosaccharomyces</taxon>
    </lineage>
</organism>
<evidence type="ECO:0000256" key="6">
    <source>
        <dbReference type="ARBA" id="ARBA00023187"/>
    </source>
</evidence>
<sequence>MSVNRRDYEKERDDFSRDFRSSRVEKDKRGNESQSRTYRDSREEGRRREGRLRRERSPERIRDRYVRSRDSYRGDDEDVRSRDRERTYRRDRYSYEEKRREDRSENEYGGNWGRDRRPEQERSIRREREMRMRSPGSPTGDQQQQKERHLISPEESQKKKGKQDMNHSSENYSEDQPSPPASEMRAGETKTDKDNKDEIFIEQDPMADMQSMMGFSGFGTTTGKKHGDVGQVFKQKKAKYRQYMNRPGGFNRPLERD</sequence>
<comment type="function">
    <text evidence="1">May play a role in mRNA splicing.</text>
</comment>
<feature type="domain" description="U4/U6.U5 small nuclear ribonucleoprotein 27kDa protein" evidence="9">
    <location>
        <begin position="206"/>
        <end position="255"/>
    </location>
</feature>
<dbReference type="GeneID" id="25036849"/>
<feature type="compositionally biased region" description="Basic and acidic residues" evidence="8">
    <location>
        <begin position="144"/>
        <end position="167"/>
    </location>
</feature>
<dbReference type="RefSeq" id="XP_013023922.1">
    <property type="nucleotide sequence ID" value="XM_013168468.1"/>
</dbReference>
<dbReference type="eggNOG" id="KOG3263">
    <property type="taxonomic scope" value="Eukaryota"/>
</dbReference>
<dbReference type="GO" id="GO:0006397">
    <property type="term" value="P:mRNA processing"/>
    <property type="evidence" value="ECO:0007669"/>
    <property type="project" value="UniProtKB-KW"/>
</dbReference>
<dbReference type="PANTHER" id="PTHR31077:SF1">
    <property type="entry name" value="U4_U6.U5 SMALL NUCLEAR RIBONUCLEOPROTEIN 27 KDA PROTEIN"/>
    <property type="match status" value="1"/>
</dbReference>
<proteinExistence type="inferred from homology"/>
<evidence type="ECO:0000313" key="11">
    <source>
        <dbReference type="Proteomes" id="UP000015464"/>
    </source>
</evidence>
<feature type="compositionally biased region" description="Basic and acidic residues" evidence="8">
    <location>
        <begin position="1"/>
        <end position="47"/>
    </location>
</feature>
<dbReference type="HOGENOM" id="CLU_1082427_0_0_1"/>
<keyword evidence="5" id="KW-0507">mRNA processing</keyword>
<feature type="compositionally biased region" description="Basic and acidic residues" evidence="8">
    <location>
        <begin position="185"/>
        <end position="197"/>
    </location>
</feature>
<evidence type="ECO:0000256" key="4">
    <source>
        <dbReference type="ARBA" id="ARBA00011825"/>
    </source>
</evidence>
<name>S9VUA6_SCHCR</name>
<feature type="region of interest" description="Disordered" evidence="8">
    <location>
        <begin position="236"/>
        <end position="257"/>
    </location>
</feature>
<comment type="similarity">
    <text evidence="3">Belongs to the SNUT3 family.</text>
</comment>
<dbReference type="OMA" id="VDSSTMW"/>
<feature type="region of interest" description="Disordered" evidence="8">
    <location>
        <begin position="1"/>
        <end position="197"/>
    </location>
</feature>
<evidence type="ECO:0000256" key="2">
    <source>
        <dbReference type="ARBA" id="ARBA00004123"/>
    </source>
</evidence>
<dbReference type="STRING" id="653667.S9VUA6"/>
<comment type="subcellular location">
    <subcellularLocation>
        <location evidence="2">Nucleus</location>
    </subcellularLocation>
</comment>
<evidence type="ECO:0000313" key="10">
    <source>
        <dbReference type="EMBL" id="EPY51353.1"/>
    </source>
</evidence>
<dbReference type="AlphaFoldDB" id="S9VUA6"/>
<feature type="compositionally biased region" description="Basic and acidic residues" evidence="8">
    <location>
        <begin position="55"/>
        <end position="106"/>
    </location>
</feature>
<evidence type="ECO:0000256" key="3">
    <source>
        <dbReference type="ARBA" id="ARBA00008218"/>
    </source>
</evidence>
<dbReference type="OrthoDB" id="21368at2759"/>
<evidence type="ECO:0000259" key="9">
    <source>
        <dbReference type="Pfam" id="PF08648"/>
    </source>
</evidence>
<dbReference type="GO" id="GO:0071011">
    <property type="term" value="C:precatalytic spliceosome"/>
    <property type="evidence" value="ECO:0007669"/>
    <property type="project" value="TreeGrafter"/>
</dbReference>
<comment type="subunit">
    <text evidence="4">Part of a tri-snRNP complex.</text>
</comment>